<keyword evidence="3" id="KW-1185">Reference proteome</keyword>
<gene>
    <name evidence="2" type="ORF">N8I77_005070</name>
</gene>
<dbReference type="Proteomes" id="UP001265746">
    <property type="component" value="Unassembled WGS sequence"/>
</dbReference>
<proteinExistence type="predicted"/>
<dbReference type="PANTHER" id="PTHR38788">
    <property type="entry name" value="CLR5 DOMAIN-CONTAINING PROTEIN"/>
    <property type="match status" value="1"/>
</dbReference>
<dbReference type="AlphaFoldDB" id="A0AAD9SNM2"/>
<evidence type="ECO:0000313" key="3">
    <source>
        <dbReference type="Proteomes" id="UP001265746"/>
    </source>
</evidence>
<accession>A0AAD9SNM2</accession>
<dbReference type="Pfam" id="PF14420">
    <property type="entry name" value="Clr5"/>
    <property type="match status" value="1"/>
</dbReference>
<dbReference type="EMBL" id="JAUJFL010000002">
    <property type="protein sequence ID" value="KAK2611746.1"/>
    <property type="molecule type" value="Genomic_DNA"/>
</dbReference>
<comment type="caution">
    <text evidence="2">The sequence shown here is derived from an EMBL/GenBank/DDBJ whole genome shotgun (WGS) entry which is preliminary data.</text>
</comment>
<organism evidence="2 3">
    <name type="scientific">Phomopsis amygdali</name>
    <name type="common">Fusicoccum amygdali</name>
    <dbReference type="NCBI Taxonomy" id="1214568"/>
    <lineage>
        <taxon>Eukaryota</taxon>
        <taxon>Fungi</taxon>
        <taxon>Dikarya</taxon>
        <taxon>Ascomycota</taxon>
        <taxon>Pezizomycotina</taxon>
        <taxon>Sordariomycetes</taxon>
        <taxon>Sordariomycetidae</taxon>
        <taxon>Diaporthales</taxon>
        <taxon>Diaporthaceae</taxon>
        <taxon>Diaporthe</taxon>
    </lineage>
</organism>
<dbReference type="PANTHER" id="PTHR38788:SF3">
    <property type="entry name" value="CLR5 DOMAIN-CONTAINING PROTEIN"/>
    <property type="match status" value="1"/>
</dbReference>
<dbReference type="InterPro" id="IPR025676">
    <property type="entry name" value="Clr5_dom"/>
</dbReference>
<sequence length="352" mass="39563">MAGGITASGGQVSDGWAKHMTTIRRLYLDEDMTLQEVMKVMASEHGFVASVKVYKKRLRDYNCRKNIRSTESDVQAYQNISPSNQWPARIRLSNGQVVTTDVLASHMQRKMNRTRTPVMIRTPDRYYFVESACAHTRFYLLSLMPKLSLFQHAVASQAASANLKEMDPCTQKWSKFVQALDAALDISETSVHLDKAIVVMQQAPQQFSMILEHESTKIIGNLLMFLVVATPRRPGISDKELQVFLKIVKSLLNFGATVVPTADPLHHVLRSLARWDTEDMRDFARNTSATCLHGIIGQYYPPGSPDHAILFKEVIASQLSSHTAPLSQPQGATRISKYDEYLAKTTLLHSPR</sequence>
<evidence type="ECO:0000313" key="2">
    <source>
        <dbReference type="EMBL" id="KAK2611746.1"/>
    </source>
</evidence>
<name>A0AAD9SNM2_PHOAM</name>
<protein>
    <recommendedName>
        <fullName evidence="1">Clr5 domain-containing protein</fullName>
    </recommendedName>
</protein>
<reference evidence="2" key="1">
    <citation type="submission" date="2023-06" db="EMBL/GenBank/DDBJ databases">
        <authorList>
            <person name="Noh H."/>
        </authorList>
    </citation>
    <scope>NUCLEOTIDE SEQUENCE</scope>
    <source>
        <strain evidence="2">DUCC20226</strain>
    </source>
</reference>
<feature type="domain" description="Clr5" evidence="1">
    <location>
        <begin position="15"/>
        <end position="60"/>
    </location>
</feature>
<evidence type="ECO:0000259" key="1">
    <source>
        <dbReference type="Pfam" id="PF14420"/>
    </source>
</evidence>